<evidence type="ECO:0000313" key="2">
    <source>
        <dbReference type="Proteomes" id="UP000321196"/>
    </source>
</evidence>
<proteinExistence type="predicted"/>
<protein>
    <submittedName>
        <fullName evidence="1">Asparaginase</fullName>
    </submittedName>
</protein>
<reference evidence="1 2" key="1">
    <citation type="submission" date="2019-08" db="EMBL/GenBank/DDBJ databases">
        <authorList>
            <person name="Dong K."/>
        </authorList>
    </citation>
    <scope>NUCLEOTIDE SEQUENCE [LARGE SCALE GENOMIC DNA]</scope>
    <source>
        <strain evidence="1 2">M4-8</strain>
    </source>
</reference>
<organism evidence="1 2">
    <name type="scientific">Microbacterium mitrae</name>
    <dbReference type="NCBI Taxonomy" id="664640"/>
    <lineage>
        <taxon>Bacteria</taxon>
        <taxon>Bacillati</taxon>
        <taxon>Actinomycetota</taxon>
        <taxon>Actinomycetes</taxon>
        <taxon>Micrococcales</taxon>
        <taxon>Microbacteriaceae</taxon>
        <taxon>Microbacterium</taxon>
    </lineage>
</organism>
<dbReference type="PANTHER" id="PTHR42110">
    <property type="entry name" value="L-ASPARAGINASE, PUTATIVE (AFU_ORTHOLOGUE AFUA_3G11890)-RELATED"/>
    <property type="match status" value="1"/>
</dbReference>
<name>A0A5C8HMB9_9MICO</name>
<dbReference type="PANTHER" id="PTHR42110:SF1">
    <property type="entry name" value="L-ASPARAGINASE, PUTATIVE (AFU_ORTHOLOGUE AFUA_3G11890)-RELATED"/>
    <property type="match status" value="1"/>
</dbReference>
<dbReference type="OrthoDB" id="9780674at2"/>
<dbReference type="Pfam" id="PF06089">
    <property type="entry name" value="Asparaginase_II"/>
    <property type="match status" value="1"/>
</dbReference>
<sequence>MRLVWHGARVRLDVVSETFAVTEAVELAVVERSGFVESRHAGAAVVLSPDGDVVAAYGNIEAPVLPRSSMKPLQSLACATAGLELTGEALALSTASHSGTDRHVAVVRAMLQSVGLTEDDLACPVAYPSDTDTYAHMLRDALPQARVRMNCSGKHAAMLMACVANEWPTQGYLDTQHPLQVHTRELIERLTGEKMTITAIDGCGAPVYAMSLHGLARALHRIGTASERSPFAMYRAAGALVRAVRENPWAIAGPGRDDTIAIETLNVFSKVGAEGVQVMVAPNGTTVALKMLDGNPRANAIVAATLLAPAGAFTDAQLAELQANLHLDVLGAGHPVGRIRVTAALA</sequence>
<evidence type="ECO:0000313" key="1">
    <source>
        <dbReference type="EMBL" id="TXK04586.1"/>
    </source>
</evidence>
<keyword evidence="2" id="KW-1185">Reference proteome</keyword>
<comment type="caution">
    <text evidence="1">The sequence shown here is derived from an EMBL/GenBank/DDBJ whole genome shotgun (WGS) entry which is preliminary data.</text>
</comment>
<dbReference type="Proteomes" id="UP000321196">
    <property type="component" value="Unassembled WGS sequence"/>
</dbReference>
<dbReference type="InterPro" id="IPR010349">
    <property type="entry name" value="Asparaginase_II"/>
</dbReference>
<dbReference type="EMBL" id="VRSW01000002">
    <property type="protein sequence ID" value="TXK04586.1"/>
    <property type="molecule type" value="Genomic_DNA"/>
</dbReference>
<dbReference type="AlphaFoldDB" id="A0A5C8HMB9"/>
<accession>A0A5C8HMB9</accession>
<gene>
    <name evidence="1" type="ORF">FVP60_07850</name>
</gene>